<dbReference type="EMBL" id="JBANMG010000001">
    <property type="protein sequence ID" value="KAK6957992.1"/>
    <property type="molecule type" value="Genomic_DNA"/>
</dbReference>
<evidence type="ECO:0000313" key="2">
    <source>
        <dbReference type="Proteomes" id="UP001369815"/>
    </source>
</evidence>
<keyword evidence="2" id="KW-1185">Reference proteome</keyword>
<gene>
    <name evidence="1" type="ORF">Daesc_000784</name>
</gene>
<reference evidence="1 2" key="1">
    <citation type="journal article" date="2024" name="Front Chem Biol">
        <title>Unveiling the potential of Daldinia eschscholtzii MFLUCC 19-0629 through bioactivity and bioinformatics studies for enhanced sustainable agriculture production.</title>
        <authorList>
            <person name="Brooks S."/>
            <person name="Weaver J.A."/>
            <person name="Klomchit A."/>
            <person name="Alharthi S.A."/>
            <person name="Onlamun T."/>
            <person name="Nurani R."/>
            <person name="Vong T.K."/>
            <person name="Alberti F."/>
            <person name="Greco C."/>
        </authorList>
    </citation>
    <scope>NUCLEOTIDE SEQUENCE [LARGE SCALE GENOMIC DNA]</scope>
    <source>
        <strain evidence="1">MFLUCC 19-0629</strain>
    </source>
</reference>
<evidence type="ECO:0000313" key="1">
    <source>
        <dbReference type="EMBL" id="KAK6957992.1"/>
    </source>
</evidence>
<organism evidence="1 2">
    <name type="scientific">Daldinia eschscholtzii</name>
    <dbReference type="NCBI Taxonomy" id="292717"/>
    <lineage>
        <taxon>Eukaryota</taxon>
        <taxon>Fungi</taxon>
        <taxon>Dikarya</taxon>
        <taxon>Ascomycota</taxon>
        <taxon>Pezizomycotina</taxon>
        <taxon>Sordariomycetes</taxon>
        <taxon>Xylariomycetidae</taxon>
        <taxon>Xylariales</taxon>
        <taxon>Hypoxylaceae</taxon>
        <taxon>Daldinia</taxon>
    </lineage>
</organism>
<name>A0AAX6N0N7_9PEZI</name>
<dbReference type="AlphaFoldDB" id="A0AAX6N0N7"/>
<sequence length="119" mass="13676">MDKERCDAYAIADAPRSSRRVGSCDDPVDYELTDITQAHMAPNERPSRVLLKKQINMSMFHDMSEDPSKRIRWNQRASLSIRTNDQTSRTQTLTGFHHGRHMSKHAMIGLPKMILAPRI</sequence>
<proteinExistence type="predicted"/>
<protein>
    <submittedName>
        <fullName evidence="1">Uncharacterized protein</fullName>
    </submittedName>
</protein>
<dbReference type="Proteomes" id="UP001369815">
    <property type="component" value="Unassembled WGS sequence"/>
</dbReference>
<accession>A0AAX6N0N7</accession>
<comment type="caution">
    <text evidence="1">The sequence shown here is derived from an EMBL/GenBank/DDBJ whole genome shotgun (WGS) entry which is preliminary data.</text>
</comment>